<evidence type="ECO:0000313" key="5">
    <source>
        <dbReference type="Proteomes" id="UP000596742"/>
    </source>
</evidence>
<dbReference type="EMBL" id="UYJE01000075">
    <property type="protein sequence ID" value="VDH89919.1"/>
    <property type="molecule type" value="Genomic_DNA"/>
</dbReference>
<accession>A0A8B6BHC3</accession>
<name>A0A8B6BHC3_MYTGA</name>
<dbReference type="PROSITE" id="PS51233">
    <property type="entry name" value="VWFD"/>
    <property type="match status" value="1"/>
</dbReference>
<keyword evidence="2" id="KW-0732">Signal</keyword>
<feature type="signal peptide" evidence="2">
    <location>
        <begin position="1"/>
        <end position="20"/>
    </location>
</feature>
<dbReference type="OrthoDB" id="5989069at2759"/>
<evidence type="ECO:0000256" key="1">
    <source>
        <dbReference type="SAM" id="MobiDB-lite"/>
    </source>
</evidence>
<feature type="non-terminal residue" evidence="4">
    <location>
        <position position="1"/>
    </location>
</feature>
<dbReference type="AlphaFoldDB" id="A0A8B6BHC3"/>
<organism evidence="4 5">
    <name type="scientific">Mytilus galloprovincialis</name>
    <name type="common">Mediterranean mussel</name>
    <dbReference type="NCBI Taxonomy" id="29158"/>
    <lineage>
        <taxon>Eukaryota</taxon>
        <taxon>Metazoa</taxon>
        <taxon>Spiralia</taxon>
        <taxon>Lophotrochozoa</taxon>
        <taxon>Mollusca</taxon>
        <taxon>Bivalvia</taxon>
        <taxon>Autobranchia</taxon>
        <taxon>Pteriomorphia</taxon>
        <taxon>Mytilida</taxon>
        <taxon>Mytiloidea</taxon>
        <taxon>Mytilidae</taxon>
        <taxon>Mytilinae</taxon>
        <taxon>Mytilus</taxon>
    </lineage>
</organism>
<feature type="compositionally biased region" description="Polar residues" evidence="1">
    <location>
        <begin position="667"/>
        <end position="677"/>
    </location>
</feature>
<feature type="chain" id="PRO_5033014976" description="VWFD domain-containing protein" evidence="2">
    <location>
        <begin position="21"/>
        <end position="677"/>
    </location>
</feature>
<protein>
    <recommendedName>
        <fullName evidence="3">VWFD domain-containing protein</fullName>
    </recommendedName>
</protein>
<dbReference type="InterPro" id="IPR001846">
    <property type="entry name" value="VWF_type-D"/>
</dbReference>
<comment type="caution">
    <text evidence="4">The sequence shown here is derived from an EMBL/GenBank/DDBJ whole genome shotgun (WGS) entry which is preliminary data.</text>
</comment>
<dbReference type="Proteomes" id="UP000596742">
    <property type="component" value="Unassembled WGS sequence"/>
</dbReference>
<sequence>MMELIIPCMIGLLCVLVARTTDPCDTTKFINDWRRSVAVTNDHQLCDNILKEDWYRVLSGSGTKMPTVCPVSFFACGTTGHIWLSNGDQIPCPDGESSETGFTPGCGPYPELEVSPYITTQLEETQGSLYGKKSTFSRVTFQCHADDLSDGYVYEIRWYISEFEIVAAKSNNLSKGEVENGYGKMLEEHWQLLFSPNFLVKCSIKVRGSGFKAPGPEQYSEPFFAGIKIDQTEYIINENEELSIPVKLTMPLSCSWPSTSDQSEIDYIKDNICILNLLNAVPTYQTDGSYCKNGISAEGLVFRSEQCGIVFTFKNWTATQYVHVTGASDGQITIDDNIIFLRLFNDPTRTRPLKDSLKVWTGIHLIDIKVVIHDTDETTLGKECYALNDPHMRTFGQRKYELQNLDGLTAGEYIMYKHARLPLQVNAFFKRCNSRSNALCNCGVAVRSGDSLFVTNFCETELTNGERRTNNYIIQRLCDDQNLIIEETGDRFKIILPSGTNILFSHTTSNAGKHTIQQISIFPSSLDLEMTSGLCGVYTGKKDDSLIPRDSFSPTDAVTFAKSWMVENEIQDLTLFDPEGKLKQTEYSVPEYCTCKLLDDQYPHTSPEFSCTLSAAMKTCRSLKTTTSVYKASCKNKVFVSEKLVGRAIKEITNEEEEDDDKPTIYPMTSDSSVDSS</sequence>
<feature type="domain" description="VWFD" evidence="3">
    <location>
        <begin position="382"/>
        <end position="572"/>
    </location>
</feature>
<proteinExistence type="predicted"/>
<evidence type="ECO:0000259" key="3">
    <source>
        <dbReference type="PROSITE" id="PS51233"/>
    </source>
</evidence>
<evidence type="ECO:0000313" key="4">
    <source>
        <dbReference type="EMBL" id="VDH89919.1"/>
    </source>
</evidence>
<keyword evidence="5" id="KW-1185">Reference proteome</keyword>
<feature type="region of interest" description="Disordered" evidence="1">
    <location>
        <begin position="651"/>
        <end position="677"/>
    </location>
</feature>
<reference evidence="4" key="1">
    <citation type="submission" date="2018-11" db="EMBL/GenBank/DDBJ databases">
        <authorList>
            <person name="Alioto T."/>
            <person name="Alioto T."/>
        </authorList>
    </citation>
    <scope>NUCLEOTIDE SEQUENCE</scope>
</reference>
<gene>
    <name evidence="4" type="ORF">MGAL_10B045583</name>
</gene>
<evidence type="ECO:0000256" key="2">
    <source>
        <dbReference type="SAM" id="SignalP"/>
    </source>
</evidence>